<dbReference type="Proteomes" id="UP001165121">
    <property type="component" value="Unassembled WGS sequence"/>
</dbReference>
<name>A0A9W6X084_9STRA</name>
<sequence>MARNTQLTHEDARGENGERQRRSETDGVLHQIHGWRRVDRGHPHETAPAEIVARAVVHDVDAAHVAGLPPKELGHVHELQRHAHGHGVAEEAVELALLAGVREHAHGPEHEAAAAVGEELDVPAQHARVQLRAPVEVEDGVARRAGVTGRLPQEGALDVQEEAEDEAEDVERRDDLGHVVVDDAARVELEHEGAGQEQRQTQREALEAVARVLGHVAAGRHGTERRFAGHRAHEHELRGHEAADELPGRGVPWRRPDLEQRVACREEGADRAAVLHEHVRDERGGHGRGRHEEERAQRLAAREEPERLAVLVRPHAVAETLKRQSRTRSGARVVIRSGARAVIRSGCCVITAESADAVYRSEADQFIGNTGTIVADGVAVA</sequence>
<keyword evidence="3" id="KW-1185">Reference proteome</keyword>
<proteinExistence type="predicted"/>
<evidence type="ECO:0000256" key="1">
    <source>
        <dbReference type="SAM" id="MobiDB-lite"/>
    </source>
</evidence>
<dbReference type="AlphaFoldDB" id="A0A9W6X084"/>
<accession>A0A9W6X084</accession>
<feature type="compositionally biased region" description="Basic and acidic residues" evidence="1">
    <location>
        <begin position="8"/>
        <end position="27"/>
    </location>
</feature>
<protein>
    <submittedName>
        <fullName evidence="2">Unnamed protein product</fullName>
    </submittedName>
</protein>
<evidence type="ECO:0000313" key="2">
    <source>
        <dbReference type="EMBL" id="GMF25085.1"/>
    </source>
</evidence>
<dbReference type="EMBL" id="BSXT01000347">
    <property type="protein sequence ID" value="GMF25085.1"/>
    <property type="molecule type" value="Genomic_DNA"/>
</dbReference>
<evidence type="ECO:0000313" key="3">
    <source>
        <dbReference type="Proteomes" id="UP001165121"/>
    </source>
</evidence>
<gene>
    <name evidence="2" type="ORF">Pfra01_000439900</name>
</gene>
<organism evidence="2 3">
    <name type="scientific">Phytophthora fragariaefolia</name>
    <dbReference type="NCBI Taxonomy" id="1490495"/>
    <lineage>
        <taxon>Eukaryota</taxon>
        <taxon>Sar</taxon>
        <taxon>Stramenopiles</taxon>
        <taxon>Oomycota</taxon>
        <taxon>Peronosporomycetes</taxon>
        <taxon>Peronosporales</taxon>
        <taxon>Peronosporaceae</taxon>
        <taxon>Phytophthora</taxon>
    </lineage>
</organism>
<feature type="region of interest" description="Disordered" evidence="1">
    <location>
        <begin position="1"/>
        <end position="43"/>
    </location>
</feature>
<comment type="caution">
    <text evidence="2">The sequence shown here is derived from an EMBL/GenBank/DDBJ whole genome shotgun (WGS) entry which is preliminary data.</text>
</comment>
<reference evidence="2" key="1">
    <citation type="submission" date="2023-04" db="EMBL/GenBank/DDBJ databases">
        <title>Phytophthora fragariaefolia NBRC 109709.</title>
        <authorList>
            <person name="Ichikawa N."/>
            <person name="Sato H."/>
            <person name="Tonouchi N."/>
        </authorList>
    </citation>
    <scope>NUCLEOTIDE SEQUENCE</scope>
    <source>
        <strain evidence="2">NBRC 109709</strain>
    </source>
</reference>